<dbReference type="EMBL" id="OBQK01000028">
    <property type="protein sequence ID" value="SOC58307.1"/>
    <property type="molecule type" value="Genomic_DNA"/>
</dbReference>
<keyword evidence="2" id="KW-1185">Reference proteome</keyword>
<accession>A0A285VWP0</accession>
<dbReference type="Proteomes" id="UP000219688">
    <property type="component" value="Unassembled WGS sequence"/>
</dbReference>
<name>A0A285VWP0_9MICO</name>
<organism evidence="1 2">
    <name type="scientific">Ornithinimicrobium cerasi</name>
    <dbReference type="NCBI Taxonomy" id="2248773"/>
    <lineage>
        <taxon>Bacteria</taxon>
        <taxon>Bacillati</taxon>
        <taxon>Actinomycetota</taxon>
        <taxon>Actinomycetes</taxon>
        <taxon>Micrococcales</taxon>
        <taxon>Ornithinimicrobiaceae</taxon>
        <taxon>Ornithinimicrobium</taxon>
    </lineage>
</organism>
<evidence type="ECO:0000313" key="2">
    <source>
        <dbReference type="Proteomes" id="UP000219688"/>
    </source>
</evidence>
<protein>
    <submittedName>
        <fullName evidence="1">Uncharacterized protein</fullName>
    </submittedName>
</protein>
<proteinExistence type="predicted"/>
<sequence>MADTDRVLETLERELAFVGERRPDPGVEDRACRRAGEVLHDLWRRGELVGATPQEAYRVRCDGRTGTEADRAAGRLVMEVALAVGEPGVLEERTLVLETTASRPPTVLPRQRGLAEATALARPRLAFVRRANLAPLVSPLAEETERSLGELFEQAAAANAVLLLEEAHVLLTGPTQHRLRMERVLERLSAGTHVPYVLTS</sequence>
<dbReference type="AlphaFoldDB" id="A0A285VWP0"/>
<gene>
    <name evidence="1" type="ORF">SAMN05421879_12813</name>
</gene>
<evidence type="ECO:0000313" key="1">
    <source>
        <dbReference type="EMBL" id="SOC58307.1"/>
    </source>
</evidence>
<reference evidence="2" key="1">
    <citation type="submission" date="2017-08" db="EMBL/GenBank/DDBJ databases">
        <authorList>
            <person name="Varghese N."/>
            <person name="Submissions S."/>
        </authorList>
    </citation>
    <scope>NUCLEOTIDE SEQUENCE [LARGE SCALE GENOMIC DNA]</scope>
    <source>
        <strain evidence="2">USBA17B2</strain>
    </source>
</reference>
<dbReference type="RefSeq" id="WP_097189402.1">
    <property type="nucleotide sequence ID" value="NZ_OBQK01000028.1"/>
</dbReference>